<reference evidence="3" key="1">
    <citation type="submission" date="2022-04" db="EMBL/GenBank/DDBJ databases">
        <title>Desulfatitalea alkaliphila sp. nov., a novel anaerobic sulfate-reducing bacterium isolated from terrestrial mud volcano, Taman Peninsula, Russia.</title>
        <authorList>
            <person name="Khomyakova M.A."/>
            <person name="Merkel A.Y."/>
            <person name="Slobodkin A.I."/>
        </authorList>
    </citation>
    <scope>NUCLEOTIDE SEQUENCE</scope>
    <source>
        <strain evidence="3">M08but</strain>
    </source>
</reference>
<accession>A0AA41R2X7</accession>
<evidence type="ECO:0000256" key="1">
    <source>
        <dbReference type="SAM" id="Phobius"/>
    </source>
</evidence>
<dbReference type="EMBL" id="JALJRB010000018">
    <property type="protein sequence ID" value="MCJ8501919.1"/>
    <property type="molecule type" value="Genomic_DNA"/>
</dbReference>
<sequence length="409" mass="44108">MTTDGRTGRGLLGRLHDTLLHPRVDEAALDRALREAAAHHPPPVVWLLGKTQAGKTSIIRALTGSPHAEIGAGFQSCTRTARFYDFPETTPLVRFLDTRGLGEVAYDPTEDIRFCESRAHLIIAVVKVSDTLQQAVFEVLHDVRRRHPDWPVVIAQTCLHETYTPDQDHIQPYPYGREGWEAAVPAATGRAIIAQRRTLGALPGAGACTWVPIDLTPPEEGYEPADYGLEALWEAIEAATAFGLQAMLRDDAGVRDLYSRAAHPQIMGYATAAGALGAMPLADMALVPALQMKMLHSLARLYQMSWTRRSSSEFFGLLGAGFMAGYGLRWAGRGALKLIPGIGQTLGAVWGATAGAAITFALGKAACFYLEKRGQGATVDGEALRAVYGRAFARASAVIRPADTKESPP</sequence>
<proteinExistence type="predicted"/>
<comment type="caution">
    <text evidence="3">The sequence shown here is derived from an EMBL/GenBank/DDBJ whole genome shotgun (WGS) entry which is preliminary data.</text>
</comment>
<evidence type="ECO:0000259" key="2">
    <source>
        <dbReference type="Pfam" id="PF01926"/>
    </source>
</evidence>
<dbReference type="Gene3D" id="3.40.50.300">
    <property type="entry name" value="P-loop containing nucleotide triphosphate hydrolases"/>
    <property type="match status" value="1"/>
</dbReference>
<keyword evidence="1" id="KW-0472">Membrane</keyword>
<keyword evidence="1" id="KW-0812">Transmembrane</keyword>
<keyword evidence="4" id="KW-1185">Reference proteome</keyword>
<name>A0AA41R2X7_9BACT</name>
<dbReference type="CDD" id="cd00882">
    <property type="entry name" value="Ras_like_GTPase"/>
    <property type="match status" value="1"/>
</dbReference>
<protein>
    <submittedName>
        <fullName evidence="3">50S ribosome-binding GTPase</fullName>
    </submittedName>
</protein>
<organism evidence="3 4">
    <name type="scientific">Desulfatitalea alkaliphila</name>
    <dbReference type="NCBI Taxonomy" id="2929485"/>
    <lineage>
        <taxon>Bacteria</taxon>
        <taxon>Pseudomonadati</taxon>
        <taxon>Thermodesulfobacteriota</taxon>
        <taxon>Desulfobacteria</taxon>
        <taxon>Desulfobacterales</taxon>
        <taxon>Desulfosarcinaceae</taxon>
        <taxon>Desulfatitalea</taxon>
    </lineage>
</organism>
<dbReference type="RefSeq" id="WP_246911357.1">
    <property type="nucleotide sequence ID" value="NZ_JALJRB010000018.1"/>
</dbReference>
<dbReference type="Proteomes" id="UP001165427">
    <property type="component" value="Unassembled WGS sequence"/>
</dbReference>
<dbReference type="InterPro" id="IPR027417">
    <property type="entry name" value="P-loop_NTPase"/>
</dbReference>
<evidence type="ECO:0000313" key="4">
    <source>
        <dbReference type="Proteomes" id="UP001165427"/>
    </source>
</evidence>
<evidence type="ECO:0000313" key="3">
    <source>
        <dbReference type="EMBL" id="MCJ8501919.1"/>
    </source>
</evidence>
<dbReference type="SUPFAM" id="SSF52540">
    <property type="entry name" value="P-loop containing nucleoside triphosphate hydrolases"/>
    <property type="match status" value="1"/>
</dbReference>
<feature type="domain" description="G" evidence="2">
    <location>
        <begin position="45"/>
        <end position="142"/>
    </location>
</feature>
<dbReference type="AlphaFoldDB" id="A0AA41R2X7"/>
<dbReference type="InterPro" id="IPR006073">
    <property type="entry name" value="GTP-bd"/>
</dbReference>
<gene>
    <name evidence="3" type="ORF">MRX98_15145</name>
</gene>
<dbReference type="GO" id="GO:0005525">
    <property type="term" value="F:GTP binding"/>
    <property type="evidence" value="ECO:0007669"/>
    <property type="project" value="InterPro"/>
</dbReference>
<feature type="transmembrane region" description="Helical" evidence="1">
    <location>
        <begin position="348"/>
        <end position="370"/>
    </location>
</feature>
<feature type="transmembrane region" description="Helical" evidence="1">
    <location>
        <begin position="266"/>
        <end position="290"/>
    </location>
</feature>
<feature type="transmembrane region" description="Helical" evidence="1">
    <location>
        <begin position="311"/>
        <end position="328"/>
    </location>
</feature>
<dbReference type="Pfam" id="PF01926">
    <property type="entry name" value="MMR_HSR1"/>
    <property type="match status" value="1"/>
</dbReference>
<keyword evidence="1" id="KW-1133">Transmembrane helix</keyword>